<evidence type="ECO:0000259" key="1">
    <source>
        <dbReference type="Pfam" id="PF00350"/>
    </source>
</evidence>
<accession>H0QVD5</accession>
<dbReference type="EMBL" id="BAEH01000014">
    <property type="protein sequence ID" value="GAB16786.1"/>
    <property type="molecule type" value="Genomic_DNA"/>
</dbReference>
<dbReference type="AlphaFoldDB" id="H0QVD5"/>
<evidence type="ECO:0000313" key="3">
    <source>
        <dbReference type="Proteomes" id="UP000035034"/>
    </source>
</evidence>
<organism evidence="2 3">
    <name type="scientific">Gordonia effusa NBRC 100432</name>
    <dbReference type="NCBI Taxonomy" id="1077974"/>
    <lineage>
        <taxon>Bacteria</taxon>
        <taxon>Bacillati</taxon>
        <taxon>Actinomycetota</taxon>
        <taxon>Actinomycetes</taxon>
        <taxon>Mycobacteriales</taxon>
        <taxon>Gordoniaceae</taxon>
        <taxon>Gordonia</taxon>
    </lineage>
</organism>
<keyword evidence="3" id="KW-1185">Reference proteome</keyword>
<feature type="domain" description="Dynamin N-terminal" evidence="1">
    <location>
        <begin position="46"/>
        <end position="95"/>
    </location>
</feature>
<reference evidence="2 3" key="1">
    <citation type="submission" date="2011-12" db="EMBL/GenBank/DDBJ databases">
        <title>Whole genome shotgun sequence of Gordonia effusa NBRC 100432.</title>
        <authorList>
            <person name="Yoshida I."/>
            <person name="Takarada H."/>
            <person name="Hosoyama A."/>
            <person name="Tsuchikane K."/>
            <person name="Katsumata H."/>
            <person name="Yamazaki S."/>
            <person name="Fujita N."/>
        </authorList>
    </citation>
    <scope>NUCLEOTIDE SEQUENCE [LARGE SCALE GENOMIC DNA]</scope>
    <source>
        <strain evidence="2 3">NBRC 100432</strain>
    </source>
</reference>
<dbReference type="Gene3D" id="3.40.50.300">
    <property type="entry name" value="P-loop containing nucleotide triphosphate hydrolases"/>
    <property type="match status" value="1"/>
</dbReference>
<dbReference type="Pfam" id="PF00350">
    <property type="entry name" value="Dynamin_N"/>
    <property type="match status" value="1"/>
</dbReference>
<dbReference type="STRING" id="1077974.GOEFS_014_00280"/>
<dbReference type="InterPro" id="IPR027417">
    <property type="entry name" value="P-loop_NTPase"/>
</dbReference>
<dbReference type="Proteomes" id="UP000035034">
    <property type="component" value="Unassembled WGS sequence"/>
</dbReference>
<dbReference type="InterPro" id="IPR045063">
    <property type="entry name" value="Dynamin_N"/>
</dbReference>
<dbReference type="eggNOG" id="COG0699">
    <property type="taxonomic scope" value="Bacteria"/>
</dbReference>
<sequence length="509" mass="54209">MNAHDRVAALLADAEQIYRNDPAFAQQPAAALLAECAARFAEPLRIALAGTLKAGKSTLLNALIGEELAPSNATECTRIVTWFRHGSAPSVRAWHLNGMSAPVPVDRPAGHLNFDLDGLDPAAVDRLDVAWPSNELKRTTVIDTPGTASLNAEISARTMRLLAPENGVSGADAVVYLLRSAGASDVNVLSELSRQVGGRAGPLGVIGVVSRADEIGVGRLDAMLSAKEVAAGYAAELAATGLCQSVVPVAGLLALTARTMRQSEFAALQTLAAVPASDLQVSMLSADRFARENSPLPLPADVRARLVRRFGLFGIRISVTLLQTGIVDSSSLATELLNRSGLTELQAVLNVQFGQRADQLKVHSALSGLRRILDDYPSPATRSLIRSVDEMLSDVHGFEELRLIGLLRSRTTTLSESEVVEMTRLIGGYGTSPDDRLGLDPFETMTSGARVALGAVQRWRQRARHPLNDAFSRRVCNAAARSAEGLVAEFASAREQASTQSGPRPIPRR</sequence>
<dbReference type="OrthoDB" id="4379468at2"/>
<name>H0QVD5_9ACTN</name>
<evidence type="ECO:0000313" key="2">
    <source>
        <dbReference type="EMBL" id="GAB16786.1"/>
    </source>
</evidence>
<dbReference type="RefSeq" id="WP_007316124.1">
    <property type="nucleotide sequence ID" value="NZ_BAEH01000014.1"/>
</dbReference>
<dbReference type="SUPFAM" id="SSF52540">
    <property type="entry name" value="P-loop containing nucleoside triphosphate hydrolases"/>
    <property type="match status" value="1"/>
</dbReference>
<gene>
    <name evidence="2" type="ORF">GOEFS_014_00280</name>
</gene>
<protein>
    <recommendedName>
        <fullName evidence="1">Dynamin N-terminal domain-containing protein</fullName>
    </recommendedName>
</protein>
<comment type="caution">
    <text evidence="2">The sequence shown here is derived from an EMBL/GenBank/DDBJ whole genome shotgun (WGS) entry which is preliminary data.</text>
</comment>
<proteinExistence type="predicted"/>